<protein>
    <submittedName>
        <fullName evidence="1">Uncharacterized protein</fullName>
    </submittedName>
</protein>
<dbReference type="EMBL" id="LWDX02033744">
    <property type="protein sequence ID" value="OEL26900.1"/>
    <property type="molecule type" value="Genomic_DNA"/>
</dbReference>
<keyword evidence="2" id="KW-1185">Reference proteome</keyword>
<proteinExistence type="predicted"/>
<organism evidence="1 2">
    <name type="scientific">Dichanthelium oligosanthes</name>
    <dbReference type="NCBI Taxonomy" id="888268"/>
    <lineage>
        <taxon>Eukaryota</taxon>
        <taxon>Viridiplantae</taxon>
        <taxon>Streptophyta</taxon>
        <taxon>Embryophyta</taxon>
        <taxon>Tracheophyta</taxon>
        <taxon>Spermatophyta</taxon>
        <taxon>Magnoliopsida</taxon>
        <taxon>Liliopsida</taxon>
        <taxon>Poales</taxon>
        <taxon>Poaceae</taxon>
        <taxon>PACMAD clade</taxon>
        <taxon>Panicoideae</taxon>
        <taxon>Panicodae</taxon>
        <taxon>Paniceae</taxon>
        <taxon>Dichantheliinae</taxon>
        <taxon>Dichanthelium</taxon>
    </lineage>
</organism>
<comment type="caution">
    <text evidence="1">The sequence shown here is derived from an EMBL/GenBank/DDBJ whole genome shotgun (WGS) entry which is preliminary data.</text>
</comment>
<evidence type="ECO:0000313" key="2">
    <source>
        <dbReference type="Proteomes" id="UP000095767"/>
    </source>
</evidence>
<reference evidence="1 2" key="1">
    <citation type="submission" date="2016-09" db="EMBL/GenBank/DDBJ databases">
        <title>The draft genome of Dichanthelium oligosanthes: A C3 panicoid grass species.</title>
        <authorList>
            <person name="Studer A.J."/>
            <person name="Schnable J.C."/>
            <person name="Brutnell T.P."/>
        </authorList>
    </citation>
    <scope>NUCLEOTIDE SEQUENCE [LARGE SCALE GENOMIC DNA]</scope>
    <source>
        <strain evidence="2">cv. Kellogg 1175</strain>
        <tissue evidence="1">Leaf</tissue>
    </source>
</reference>
<evidence type="ECO:0000313" key="1">
    <source>
        <dbReference type="EMBL" id="OEL26900.1"/>
    </source>
</evidence>
<gene>
    <name evidence="1" type="ORF">BAE44_0012081</name>
</gene>
<name>A0A1E5VP67_9POAL</name>
<accession>A0A1E5VP67</accession>
<dbReference type="Proteomes" id="UP000095767">
    <property type="component" value="Unassembled WGS sequence"/>
</dbReference>
<sequence length="13" mass="1444">MDHITPHTSSCKS</sequence>